<comment type="subcellular location">
    <subcellularLocation>
        <location evidence="1">Membrane</location>
    </subcellularLocation>
</comment>
<feature type="compositionally biased region" description="Low complexity" evidence="6">
    <location>
        <begin position="210"/>
        <end position="243"/>
    </location>
</feature>
<organism evidence="9 10">
    <name type="scientific">Chironomus riparius</name>
    <dbReference type="NCBI Taxonomy" id="315576"/>
    <lineage>
        <taxon>Eukaryota</taxon>
        <taxon>Metazoa</taxon>
        <taxon>Ecdysozoa</taxon>
        <taxon>Arthropoda</taxon>
        <taxon>Hexapoda</taxon>
        <taxon>Insecta</taxon>
        <taxon>Pterygota</taxon>
        <taxon>Neoptera</taxon>
        <taxon>Endopterygota</taxon>
        <taxon>Diptera</taxon>
        <taxon>Nematocera</taxon>
        <taxon>Chironomoidea</taxon>
        <taxon>Chironomidae</taxon>
        <taxon>Chironominae</taxon>
        <taxon>Chironomus</taxon>
    </lineage>
</organism>
<evidence type="ECO:0000256" key="6">
    <source>
        <dbReference type="SAM" id="MobiDB-lite"/>
    </source>
</evidence>
<evidence type="ECO:0000256" key="5">
    <source>
        <dbReference type="ARBA" id="ARBA00023230"/>
    </source>
</evidence>
<dbReference type="InterPro" id="IPR029071">
    <property type="entry name" value="Ubiquitin-like_domsf"/>
</dbReference>
<evidence type="ECO:0000256" key="1">
    <source>
        <dbReference type="ARBA" id="ARBA00004370"/>
    </source>
</evidence>
<sequence>MDTMINLIVKVQQFEDKRILAKASWNIKELKGKLSEIYPTSTEEQKLIYSGKLLNDTVVLKDVLREYEGQEAHTVHLVFTPKTSSRLQTILKENSSINTTSNQSQSSDMSTSELRQRHTATTAATVPEQQQQATTNIPSNYYNAFYGNMPFDANSVLAQQYAMQTWMQQAYAQYMNQYMNIVQQQQTQQAPNFAGFMQPQMPFIAPTIVPTSPTSSTIQSSNSEIQTASASPPAQPQAQVEQAPQPPAAAEPQRRFPNIIQDEQENRDWLDIVYSMSRLLILLCLVYFYSSPLRCLIVILIGISIYLYHIYRQNQNRLNNNNTTRVNLNNVNRPPQAPAAAPRPENGEERPENAENPTEENQNAESSETEPLVNASDELLSTEPQVSWLTIARTFVVSFVASIIPEHPAM</sequence>
<evidence type="ECO:0000256" key="4">
    <source>
        <dbReference type="ARBA" id="ARBA00023136"/>
    </source>
</evidence>
<dbReference type="Pfam" id="PF00240">
    <property type="entry name" value="ubiquitin"/>
    <property type="match status" value="1"/>
</dbReference>
<protein>
    <recommendedName>
        <fullName evidence="8">Ubiquitin-like domain-containing protein</fullName>
    </recommendedName>
</protein>
<dbReference type="PANTHER" id="PTHR12943">
    <property type="entry name" value="HOMOCYSTEINE-RESPONSIVE ENDOPLASMIC RETICULUM-RESIDENT UNIQUITIN-LIKE DOMAIN HERPUD PROTEIN FAMILY MEMBER"/>
    <property type="match status" value="1"/>
</dbReference>
<proteinExistence type="predicted"/>
<dbReference type="FunFam" id="3.10.20.90:FF:000046">
    <property type="entry name" value="Homocysteine-responsive endoplasmic reticulum-resident ubiquitin-like domain member 2 protein"/>
    <property type="match status" value="1"/>
</dbReference>
<reference evidence="9" key="2">
    <citation type="submission" date="2022-10" db="EMBL/GenBank/DDBJ databases">
        <authorList>
            <consortium name="ENA_rothamsted_submissions"/>
            <consortium name="culmorum"/>
            <person name="King R."/>
        </authorList>
    </citation>
    <scope>NUCLEOTIDE SEQUENCE</scope>
</reference>
<keyword evidence="10" id="KW-1185">Reference proteome</keyword>
<evidence type="ECO:0000256" key="2">
    <source>
        <dbReference type="ARBA" id="ARBA00022692"/>
    </source>
</evidence>
<accession>A0A9N9RK79</accession>
<dbReference type="AlphaFoldDB" id="A0A9N9RK79"/>
<keyword evidence="5" id="KW-0834">Unfolded protein response</keyword>
<evidence type="ECO:0000313" key="9">
    <source>
        <dbReference type="EMBL" id="CAG9798399.1"/>
    </source>
</evidence>
<keyword evidence="2 7" id="KW-0812">Transmembrane</keyword>
<evidence type="ECO:0000256" key="3">
    <source>
        <dbReference type="ARBA" id="ARBA00022989"/>
    </source>
</evidence>
<dbReference type="Gene3D" id="3.10.20.90">
    <property type="entry name" value="Phosphatidylinositol 3-kinase Catalytic Subunit, Chain A, domain 1"/>
    <property type="match status" value="1"/>
</dbReference>
<evidence type="ECO:0000256" key="7">
    <source>
        <dbReference type="SAM" id="Phobius"/>
    </source>
</evidence>
<feature type="compositionally biased region" description="Polar residues" evidence="6">
    <location>
        <begin position="119"/>
        <end position="134"/>
    </location>
</feature>
<evidence type="ECO:0000259" key="8">
    <source>
        <dbReference type="PROSITE" id="PS50053"/>
    </source>
</evidence>
<feature type="region of interest" description="Disordered" evidence="6">
    <location>
        <begin position="210"/>
        <end position="252"/>
    </location>
</feature>
<dbReference type="InterPro" id="IPR039751">
    <property type="entry name" value="HERPUD1/2"/>
</dbReference>
<dbReference type="Proteomes" id="UP001153620">
    <property type="component" value="Chromosome 1"/>
</dbReference>
<dbReference type="EMBL" id="OU895877">
    <property type="protein sequence ID" value="CAG9798399.1"/>
    <property type="molecule type" value="Genomic_DNA"/>
</dbReference>
<dbReference type="PROSITE" id="PS50053">
    <property type="entry name" value="UBIQUITIN_2"/>
    <property type="match status" value="1"/>
</dbReference>
<keyword evidence="4 7" id="KW-0472">Membrane</keyword>
<dbReference type="PANTHER" id="PTHR12943:SF27">
    <property type="entry name" value="HOMOCYSTEINE-INDUCED ENDOPLASMIC RETICULUM PROTEIN, ISOFORM A"/>
    <property type="match status" value="1"/>
</dbReference>
<dbReference type="GO" id="GO:0016020">
    <property type="term" value="C:membrane"/>
    <property type="evidence" value="ECO:0007669"/>
    <property type="project" value="UniProtKB-SubCell"/>
</dbReference>
<dbReference type="SMART" id="SM00213">
    <property type="entry name" value="UBQ"/>
    <property type="match status" value="1"/>
</dbReference>
<dbReference type="InterPro" id="IPR000626">
    <property type="entry name" value="Ubiquitin-like_dom"/>
</dbReference>
<feature type="compositionally biased region" description="Low complexity" evidence="6">
    <location>
        <begin position="94"/>
        <end position="112"/>
    </location>
</feature>
<keyword evidence="3 7" id="KW-1133">Transmembrane helix</keyword>
<reference evidence="9" key="1">
    <citation type="submission" date="2022-01" db="EMBL/GenBank/DDBJ databases">
        <authorList>
            <person name="King R."/>
        </authorList>
    </citation>
    <scope>NUCLEOTIDE SEQUENCE</scope>
</reference>
<feature type="region of interest" description="Disordered" evidence="6">
    <location>
        <begin position="320"/>
        <end position="373"/>
    </location>
</feature>
<gene>
    <name evidence="9" type="ORF">CHIRRI_LOCUS1381</name>
</gene>
<feature type="domain" description="Ubiquitin-like" evidence="8">
    <location>
        <begin position="5"/>
        <end position="84"/>
    </location>
</feature>
<dbReference type="GO" id="GO:0030968">
    <property type="term" value="P:endoplasmic reticulum unfolded protein response"/>
    <property type="evidence" value="ECO:0007669"/>
    <property type="project" value="TreeGrafter"/>
</dbReference>
<name>A0A9N9RK79_9DIPT</name>
<feature type="transmembrane region" description="Helical" evidence="7">
    <location>
        <begin position="295"/>
        <end position="311"/>
    </location>
</feature>
<evidence type="ECO:0000313" key="10">
    <source>
        <dbReference type="Proteomes" id="UP001153620"/>
    </source>
</evidence>
<dbReference type="OrthoDB" id="21589at2759"/>
<dbReference type="SUPFAM" id="SSF54236">
    <property type="entry name" value="Ubiquitin-like"/>
    <property type="match status" value="1"/>
</dbReference>
<feature type="compositionally biased region" description="Low complexity" evidence="6">
    <location>
        <begin position="320"/>
        <end position="344"/>
    </location>
</feature>
<feature type="region of interest" description="Disordered" evidence="6">
    <location>
        <begin position="93"/>
        <end position="134"/>
    </location>
</feature>